<evidence type="ECO:0000256" key="1">
    <source>
        <dbReference type="ARBA" id="ARBA00005350"/>
    </source>
</evidence>
<comment type="function">
    <text evidence="2">May mediate accelerated ATP-independent bidirectional transbilayer migration of phospholipids upon binding calcium ions that results in a loss of phospholipid asymmetry in the plasma membrane.</text>
</comment>
<keyword evidence="4" id="KW-1185">Reference proteome</keyword>
<evidence type="ECO:0000313" key="3">
    <source>
        <dbReference type="EMBL" id="CAG7818475.1"/>
    </source>
</evidence>
<organism evidence="3 4">
    <name type="scientific">Allacma fusca</name>
    <dbReference type="NCBI Taxonomy" id="39272"/>
    <lineage>
        <taxon>Eukaryota</taxon>
        <taxon>Metazoa</taxon>
        <taxon>Ecdysozoa</taxon>
        <taxon>Arthropoda</taxon>
        <taxon>Hexapoda</taxon>
        <taxon>Collembola</taxon>
        <taxon>Symphypleona</taxon>
        <taxon>Sminthuridae</taxon>
        <taxon>Allacma</taxon>
    </lineage>
</organism>
<proteinExistence type="inferred from homology"/>
<accession>A0A8J2KNU4</accession>
<dbReference type="GO" id="GO:0017128">
    <property type="term" value="F:phospholipid scramblase activity"/>
    <property type="evidence" value="ECO:0007669"/>
    <property type="project" value="InterPro"/>
</dbReference>
<gene>
    <name evidence="3" type="ORF">AFUS01_LOCUS28979</name>
</gene>
<comment type="caution">
    <text evidence="3">The sequence shown here is derived from an EMBL/GenBank/DDBJ whole genome shotgun (WGS) entry which is preliminary data.</text>
</comment>
<reference evidence="3" key="1">
    <citation type="submission" date="2021-06" db="EMBL/GenBank/DDBJ databases">
        <authorList>
            <person name="Hodson N. C."/>
            <person name="Mongue J. A."/>
            <person name="Jaron S. K."/>
        </authorList>
    </citation>
    <scope>NUCLEOTIDE SEQUENCE</scope>
</reference>
<keyword evidence="2" id="KW-0564">Palmitate</keyword>
<dbReference type="AlphaFoldDB" id="A0A8J2KNU4"/>
<dbReference type="Proteomes" id="UP000708208">
    <property type="component" value="Unassembled WGS sequence"/>
</dbReference>
<comment type="cofactor">
    <cofactor evidence="2">
        <name>Ca(2+)</name>
        <dbReference type="ChEBI" id="CHEBI:29108"/>
    </cofactor>
</comment>
<name>A0A8J2KNU4_9HEXA</name>
<evidence type="ECO:0000256" key="2">
    <source>
        <dbReference type="RuleBase" id="RU363116"/>
    </source>
</evidence>
<keyword evidence="2" id="KW-0106">Calcium</keyword>
<dbReference type="Pfam" id="PF03803">
    <property type="entry name" value="Scramblase"/>
    <property type="match status" value="1"/>
</dbReference>
<comment type="similarity">
    <text evidence="1 2">Belongs to the phospholipid scramblase family.</text>
</comment>
<keyword evidence="2" id="KW-0449">Lipoprotein</keyword>
<dbReference type="InterPro" id="IPR005552">
    <property type="entry name" value="Scramblase"/>
</dbReference>
<evidence type="ECO:0000313" key="4">
    <source>
        <dbReference type="Proteomes" id="UP000708208"/>
    </source>
</evidence>
<protein>
    <recommendedName>
        <fullName evidence="2">Phospholipid scramblase</fullName>
    </recommendedName>
</protein>
<sequence length="269" mass="30565">MGEIVPLVILNQPRLASQEDITDDSISVVQKPTFLDDPVFEPLQEALWFRIKQLQCDHGDTQDDENSVLKYEIKNVSKNLYYIGKYRRGELTGASCHDGSHGCDIIIETVQGEPVIELEGFPGYSGLEQMKVTHGDERIGEIIQKDDCCSPCNPQYTILRANGEELLHIPVLDGGFCCGIFGVTKYMIVSSNQETALGKIDDESQRIQLWNRKLLADEKKPLKEFKIVLTEQLDLETKVLLMAAAFTVNFHNTAWRFEKRKQFPQFQPL</sequence>
<dbReference type="EMBL" id="CAJVCH010421826">
    <property type="protein sequence ID" value="CAG7818475.1"/>
    <property type="molecule type" value="Genomic_DNA"/>
</dbReference>